<keyword evidence="2" id="KW-1185">Reference proteome</keyword>
<organism evidence="1 2">
    <name type="scientific">Geosmithia morbida</name>
    <dbReference type="NCBI Taxonomy" id="1094350"/>
    <lineage>
        <taxon>Eukaryota</taxon>
        <taxon>Fungi</taxon>
        <taxon>Dikarya</taxon>
        <taxon>Ascomycota</taxon>
        <taxon>Pezizomycotina</taxon>
        <taxon>Sordariomycetes</taxon>
        <taxon>Hypocreomycetidae</taxon>
        <taxon>Hypocreales</taxon>
        <taxon>Bionectriaceae</taxon>
        <taxon>Geosmithia</taxon>
    </lineage>
</organism>
<name>A0A9P4YV26_9HYPO</name>
<dbReference type="RefSeq" id="XP_035320999.1">
    <property type="nucleotide sequence ID" value="XM_035469304.1"/>
</dbReference>
<evidence type="ECO:0000313" key="2">
    <source>
        <dbReference type="Proteomes" id="UP000749293"/>
    </source>
</evidence>
<reference evidence="1" key="1">
    <citation type="submission" date="2020-03" db="EMBL/GenBank/DDBJ databases">
        <title>Site-based positive gene gene selection in Geosmithia morbida across the United States reveals a broad range of putative effectors and factors for local host and environmental adapation.</title>
        <authorList>
            <person name="Onufrak A."/>
            <person name="Murdoch R.W."/>
            <person name="Gazis R."/>
            <person name="Huff M."/>
            <person name="Staton M."/>
            <person name="Klingeman W."/>
            <person name="Hadziabdic D."/>
        </authorList>
    </citation>
    <scope>NUCLEOTIDE SEQUENCE</scope>
    <source>
        <strain evidence="1">1262</strain>
    </source>
</reference>
<protein>
    <submittedName>
        <fullName evidence="1">Uncharacterized protein</fullName>
    </submittedName>
</protein>
<dbReference type="Proteomes" id="UP000749293">
    <property type="component" value="Unassembled WGS sequence"/>
</dbReference>
<comment type="caution">
    <text evidence="1">The sequence shown here is derived from an EMBL/GenBank/DDBJ whole genome shotgun (WGS) entry which is preliminary data.</text>
</comment>
<dbReference type="EMBL" id="JAANYQ010000009">
    <property type="protein sequence ID" value="KAF4122347.1"/>
    <property type="molecule type" value="Genomic_DNA"/>
</dbReference>
<sequence>MRDVIEAQWTVIKIAAPSGAAEDPGKLYQSLPPMPPVTYPLYEALEAQYEASKGPGDTSLLPGG</sequence>
<accession>A0A9P4YV26</accession>
<proteinExistence type="predicted"/>
<gene>
    <name evidence="1" type="ORF">GMORB2_7339</name>
</gene>
<dbReference type="AlphaFoldDB" id="A0A9P4YV26"/>
<evidence type="ECO:0000313" key="1">
    <source>
        <dbReference type="EMBL" id="KAF4122347.1"/>
    </source>
</evidence>
<dbReference type="GeneID" id="55973562"/>